<reference evidence="3 4" key="1">
    <citation type="submission" date="2019-12" db="EMBL/GenBank/DDBJ databases">
        <title>Mucilaginibacter sp. HMF7410 genome sequencing and assembly.</title>
        <authorList>
            <person name="Kang H."/>
            <person name="Cha I."/>
            <person name="Kim H."/>
            <person name="Joh K."/>
        </authorList>
    </citation>
    <scope>NUCLEOTIDE SEQUENCE [LARGE SCALE GENOMIC DNA]</scope>
    <source>
        <strain evidence="3 4">HMF7410</strain>
    </source>
</reference>
<dbReference type="RefSeq" id="WP_157563816.1">
    <property type="nucleotide sequence ID" value="NZ_WPIK01000002.1"/>
</dbReference>
<sequence length="113" mass="11710">MKNLILIFAVFFTLSAVNAAFVQAQTTKHTYYKNGKKYVYTTKTRHGMSKRAKGALIGGGAGAVGGALIGHGVKGALIGGALGAGAGYVVGNETDKGKSRAGTHTVYKRKVVH</sequence>
<proteinExistence type="predicted"/>
<dbReference type="Proteomes" id="UP000462014">
    <property type="component" value="Unassembled WGS sequence"/>
</dbReference>
<evidence type="ECO:0000313" key="3">
    <source>
        <dbReference type="EMBL" id="MVN20361.1"/>
    </source>
</evidence>
<evidence type="ECO:0000313" key="4">
    <source>
        <dbReference type="Proteomes" id="UP000462014"/>
    </source>
</evidence>
<gene>
    <name evidence="3" type="ORF">GO621_02280</name>
</gene>
<dbReference type="AlphaFoldDB" id="A0A7K1SST3"/>
<comment type="caution">
    <text evidence="3">The sequence shown here is derived from an EMBL/GenBank/DDBJ whole genome shotgun (WGS) entry which is preliminary data.</text>
</comment>
<evidence type="ECO:0000256" key="1">
    <source>
        <dbReference type="SAM" id="SignalP"/>
    </source>
</evidence>
<dbReference type="EMBL" id="WPIK01000002">
    <property type="protein sequence ID" value="MVN20361.1"/>
    <property type="molecule type" value="Genomic_DNA"/>
</dbReference>
<feature type="chain" id="PRO_5029795925" description="YMGG-like Gly-zipper domain-containing protein" evidence="1">
    <location>
        <begin position="20"/>
        <end position="113"/>
    </location>
</feature>
<organism evidence="3 4">
    <name type="scientific">Mucilaginibacter arboris</name>
    <dbReference type="NCBI Taxonomy" id="2682090"/>
    <lineage>
        <taxon>Bacteria</taxon>
        <taxon>Pseudomonadati</taxon>
        <taxon>Bacteroidota</taxon>
        <taxon>Sphingobacteriia</taxon>
        <taxon>Sphingobacteriales</taxon>
        <taxon>Sphingobacteriaceae</taxon>
        <taxon>Mucilaginibacter</taxon>
    </lineage>
</organism>
<keyword evidence="4" id="KW-1185">Reference proteome</keyword>
<name>A0A7K1SST3_9SPHI</name>
<feature type="domain" description="YMGG-like Gly-zipper" evidence="2">
    <location>
        <begin position="50"/>
        <end position="92"/>
    </location>
</feature>
<protein>
    <recommendedName>
        <fullName evidence="2">YMGG-like Gly-zipper domain-containing protein</fullName>
    </recommendedName>
</protein>
<feature type="signal peptide" evidence="1">
    <location>
        <begin position="1"/>
        <end position="19"/>
    </location>
</feature>
<keyword evidence="1" id="KW-0732">Signal</keyword>
<accession>A0A7K1SST3</accession>
<dbReference type="Pfam" id="PF13441">
    <property type="entry name" value="Gly-zipper_YMGG"/>
    <property type="match status" value="1"/>
</dbReference>
<dbReference type="InterPro" id="IPR027367">
    <property type="entry name" value="Gly-zipper_YMGG"/>
</dbReference>
<evidence type="ECO:0000259" key="2">
    <source>
        <dbReference type="Pfam" id="PF13441"/>
    </source>
</evidence>